<accession>A0ABS1DJW9</accession>
<evidence type="ECO:0000313" key="3">
    <source>
        <dbReference type="Proteomes" id="UP001296873"/>
    </source>
</evidence>
<sequence>MPQFETTGTFVGQKVQELRGDLDQLKQQISEHNQRLQQLRSQTRDAARTYHSNVARINTRLQLGTTPGNPELVRMWNQARRRLGTVEQTVNEMNQLSNQVSSTARLASYLLESVQAAYGLSGAVERDHEQLAVLEDSTNRTVVLIDRLANELASDIARQNSYLQRERANLSTLSLAIKNGEFYGDSLSNQAFGAPTPPSRAGGAERVGSDQPLVVIRFDQDTVNYEQALYSAVRRVLDRRPEAAFDVVAVAPQGGEQSALALSKARRQAERVLRSLNAMGLPPNRVSLSATTSQRANVNEVHVYVR</sequence>
<reference evidence="2 3" key="1">
    <citation type="journal article" date="2020" name="Microorganisms">
        <title>Osmotic Adaptation and Compatible Solute Biosynthesis of Phototrophic Bacteria as Revealed from Genome Analyses.</title>
        <authorList>
            <person name="Imhoff J.F."/>
            <person name="Rahn T."/>
            <person name="Kunzel S."/>
            <person name="Keller A."/>
            <person name="Neulinger S.C."/>
        </authorList>
    </citation>
    <scope>NUCLEOTIDE SEQUENCE [LARGE SCALE GENOMIC DNA]</scope>
    <source>
        <strain evidence="2 3">DSM 9895</strain>
    </source>
</reference>
<dbReference type="Proteomes" id="UP001296873">
    <property type="component" value="Unassembled WGS sequence"/>
</dbReference>
<protein>
    <recommendedName>
        <fullName evidence="4">OmpA-like domain-containing protein</fullName>
    </recommendedName>
</protein>
<comment type="caution">
    <text evidence="2">The sequence shown here is derived from an EMBL/GenBank/DDBJ whole genome shotgun (WGS) entry which is preliminary data.</text>
</comment>
<evidence type="ECO:0000313" key="2">
    <source>
        <dbReference type="EMBL" id="MBK1670296.1"/>
    </source>
</evidence>
<keyword evidence="1" id="KW-0175">Coiled coil</keyword>
<dbReference type="EMBL" id="NRRL01000086">
    <property type="protein sequence ID" value="MBK1670296.1"/>
    <property type="molecule type" value="Genomic_DNA"/>
</dbReference>
<name>A0ABS1DJW9_9PROT</name>
<keyword evidence="3" id="KW-1185">Reference proteome</keyword>
<proteinExistence type="predicted"/>
<feature type="coiled-coil region" evidence="1">
    <location>
        <begin position="15"/>
        <end position="49"/>
    </location>
</feature>
<gene>
    <name evidence="2" type="ORF">CKO28_19915</name>
</gene>
<organism evidence="2 3">
    <name type="scientific">Rhodovibrio sodomensis</name>
    <dbReference type="NCBI Taxonomy" id="1088"/>
    <lineage>
        <taxon>Bacteria</taxon>
        <taxon>Pseudomonadati</taxon>
        <taxon>Pseudomonadota</taxon>
        <taxon>Alphaproteobacteria</taxon>
        <taxon>Rhodospirillales</taxon>
        <taxon>Rhodovibrionaceae</taxon>
        <taxon>Rhodovibrio</taxon>
    </lineage>
</organism>
<evidence type="ECO:0000256" key="1">
    <source>
        <dbReference type="SAM" id="Coils"/>
    </source>
</evidence>
<evidence type="ECO:0008006" key="4">
    <source>
        <dbReference type="Google" id="ProtNLM"/>
    </source>
</evidence>